<evidence type="ECO:0000313" key="2">
    <source>
        <dbReference type="Proteomes" id="UP000515465"/>
    </source>
</evidence>
<accession>A0A7G6SXU9</accession>
<dbReference type="Gene3D" id="3.40.50.300">
    <property type="entry name" value="P-loop containing nucleotide triphosphate hydrolases"/>
    <property type="match status" value="1"/>
</dbReference>
<reference evidence="2" key="1">
    <citation type="journal article" date="2020" name="Mol. Plant Microbe">
        <title>Rhizobial microsymbionts of the narrowly endemic Oxytropis species growing in Kamchatka are characterized by significant genetic diversity and possess a set of genes that are associated with T3SS and T6SS secretion systems and can affect the development of symbiosis.</title>
        <authorList>
            <person name="Safronova V."/>
            <person name="Guro P."/>
            <person name="Sazanova A."/>
            <person name="Kuznetsova I."/>
            <person name="Belimov A."/>
            <person name="Yakubov V."/>
            <person name="Chirak E."/>
            <person name="Afonin A."/>
            <person name="Gogolev Y."/>
            <person name="Andronov E."/>
            <person name="Tikhonovich I."/>
        </authorList>
    </citation>
    <scope>NUCLEOTIDE SEQUENCE [LARGE SCALE GENOMIC DNA]</scope>
    <source>
        <strain evidence="2">583</strain>
    </source>
</reference>
<name>A0A7G6SXU9_9HYPH</name>
<dbReference type="AlphaFoldDB" id="A0A7G6SXU9"/>
<dbReference type="InterPro" id="IPR027417">
    <property type="entry name" value="P-loop_NTPase"/>
</dbReference>
<dbReference type="EMBL" id="CP050296">
    <property type="protein sequence ID" value="QND59331.1"/>
    <property type="molecule type" value="Genomic_DNA"/>
</dbReference>
<protein>
    <recommendedName>
        <fullName evidence="3">Sulfotransferase family protein</fullName>
    </recommendedName>
</protein>
<sequence length="211" mass="24132">MLIFIAGMPRSGSTYSFNVVRRALSRRGSVALVTSDRRAQFTSNETAHAIYKAHDADDELLSLLWSGSVKSICTIRKPESAVLSWLNTFGGEPAHVVDTVMLPWMRLYERIAAHSLILSMDEIESRRLLSTWKVGRYVCSDYSLLEWAKDCHNLSKRRVSHLLKEIESRKRQVVDCGWTYYDKETFSIVDIFQTATSSLRSLMFWPISTSV</sequence>
<proteinExistence type="predicted"/>
<evidence type="ECO:0000313" key="1">
    <source>
        <dbReference type="EMBL" id="QND59331.1"/>
    </source>
</evidence>
<dbReference type="Proteomes" id="UP000515465">
    <property type="component" value="Chromosome"/>
</dbReference>
<dbReference type="SUPFAM" id="SSF52540">
    <property type="entry name" value="P-loop containing nucleoside triphosphate hydrolases"/>
    <property type="match status" value="1"/>
</dbReference>
<dbReference type="RefSeq" id="WP_183457564.1">
    <property type="nucleotide sequence ID" value="NZ_CP050296.1"/>
</dbReference>
<gene>
    <name evidence="1" type="ORF">HB778_24175</name>
</gene>
<organism evidence="1 2">
    <name type="scientific">Mesorhizobium huakuii</name>
    <dbReference type="NCBI Taxonomy" id="28104"/>
    <lineage>
        <taxon>Bacteria</taxon>
        <taxon>Pseudomonadati</taxon>
        <taxon>Pseudomonadota</taxon>
        <taxon>Alphaproteobacteria</taxon>
        <taxon>Hyphomicrobiales</taxon>
        <taxon>Phyllobacteriaceae</taxon>
        <taxon>Mesorhizobium</taxon>
    </lineage>
</organism>
<evidence type="ECO:0008006" key="3">
    <source>
        <dbReference type="Google" id="ProtNLM"/>
    </source>
</evidence>